<feature type="coiled-coil region" evidence="8">
    <location>
        <begin position="359"/>
        <end position="386"/>
    </location>
</feature>
<dbReference type="CDD" id="cd00303">
    <property type="entry name" value="retropepsin_like"/>
    <property type="match status" value="1"/>
</dbReference>
<dbReference type="InterPro" id="IPR012337">
    <property type="entry name" value="RNaseH-like_sf"/>
</dbReference>
<sequence length="1536" mass="174719">MADETGEQRRTLKDYASPTVQGSTSSIRRPTIQANNFEIKPSLIQMLQNAVQFGGLPNDDPNIHLDAFLEICDTIKYNGVTNDAIRLRLFPFSLRDKAKSWLTSLPAGSITTWDDLAQKFLSKYFPPAKSAKMRNDISTFVHMDGESLYEAWERFKELLRRCPHHGLPVWMQVHTFYNGVMPNLRSTIDAAAGGTLNNKSPKEAFDLLEEMASNSYQWPTERLSTRKPSGIYEVGDKNAIAAHFAALNKKIDSVLKIQGSTCEFCNGSHASSECQVGNPFAHPPENTNFVGNFSRPLRNNPYSNTYNPGWRNHPNFSWSNQNQQGLRPTPPSFRPLEEKQHGHLEEMVTKLAQTTQDFIKSADVRFQNQEASIRNLEKQVGRLANHLSERPYGALPSNTEKNPIENAKAIILRSGKEVSINLSNEATEKKKETTPPEAEAPEIKPRKADPPRSKLFPDNPKLYVPPIPYPERLQQHKIDKQFSKFLDVFKKLHINIPFADALARMPSYAKFLKEILANKRKLEDYETVKLNEECSAILQNKLPPKLKDPGSFTIPCTIGNSYFDKALCDLGASINLMPHSVFRKLGLGEVKATTVSLQLADRSIKYPRGIVEDVLVKVDKFIFPANFIVLEMEEDFEVPIILGRPFLATGRALIDVQRGKLILRVQDDQVTFDVFKAMKYVAEPNDCLRVDAVDKLVESAFSKATIEDPLEACLVRPSKGEAEVEEVEQYTKFLEANPPLLRFRPPKFEELGSNLKKRIPSIEEPPILELKPLPSHLKYAFLNGVSSLPVIISSSLTGVMEEKLLRVLRDHKRAIGWTIADIKGISPSICMHKILMEDQFKSVIQPQRRLNPKMQEVVKAEEGIVLGHKISMSGIEVDRAKIEVISKLPPPTSVKLVRGFLGHAGFYRRFIKDFSKIARPLCKLLEKDAKFDFSNDCLQAFNALKEKLVSAPIMTAPNWDFPFELMCDASDSACGAVLGQRKDGIFRTIYYASRALSGAQLNYATTEKELLAIVFAFDKFRSYLIGSKVIVYTDHSALKYLLEKKDSKPRLIRWILLLQEFDLEIKDKKGTKNLVADHLSRLPNAPMEERPILDEFPDEALFSIKIETPRYADYVNFLVSNVIPPELTYQQRKKFFSDVKNYLWEDPFLFKVCADQVIRRCIPNEEVSDILFHCHDGQAGGHFGASKTAAKVLQSGFYWPTLFRDAYSYVAACDRCQRTSNISRRHEMPLNNILICELFDVWGMDFMGPFPPSYGNTYILVAVEYVSKWVEAVALPCNDAKVVIKFLKKNIFTRFGMPRAIISDQGTHFLNKQVESLLDKYGVTHKVATAYHPQTSGQAEISNREIKRILEKSVNHNRKDWAIKLDDALWAYRTAYKTPIGMSPFRLVYGKACHLPVELEHKAYWALRFLNFDMQAAGEKRLLQLNELDELRNEAYENAKIYKERTKRWHDRQILRREFHIGQRVLLYNSRLRLFPGKLKSRWSGPFTVTKVFPYGTVEVANDKEGTFKVNGQRLKPYFGGGFDSQAATVTLLSPA</sequence>
<evidence type="ECO:0000313" key="12">
    <source>
        <dbReference type="RefSeq" id="XP_048137777.1"/>
    </source>
</evidence>
<evidence type="ECO:0000256" key="9">
    <source>
        <dbReference type="SAM" id="MobiDB-lite"/>
    </source>
</evidence>
<feature type="region of interest" description="Disordered" evidence="9">
    <location>
        <begin position="1"/>
        <end position="26"/>
    </location>
</feature>
<dbReference type="SUPFAM" id="SSF53098">
    <property type="entry name" value="Ribonuclease H-like"/>
    <property type="match status" value="1"/>
</dbReference>
<dbReference type="InterPro" id="IPR043128">
    <property type="entry name" value="Rev_trsase/Diguanyl_cyclase"/>
</dbReference>
<accession>A0ABM3HMF0</accession>
<evidence type="ECO:0000256" key="1">
    <source>
        <dbReference type="ARBA" id="ARBA00012493"/>
    </source>
</evidence>
<keyword evidence="3" id="KW-0548">Nucleotidyltransferase</keyword>
<evidence type="ECO:0000259" key="10">
    <source>
        <dbReference type="PROSITE" id="PS50994"/>
    </source>
</evidence>
<evidence type="ECO:0000256" key="5">
    <source>
        <dbReference type="ARBA" id="ARBA00022759"/>
    </source>
</evidence>
<keyword evidence="11" id="KW-1185">Reference proteome</keyword>
<dbReference type="Pfam" id="PF17917">
    <property type="entry name" value="RT_RNaseH"/>
    <property type="match status" value="1"/>
</dbReference>
<proteinExistence type="predicted"/>
<keyword evidence="5" id="KW-0255">Endonuclease</keyword>
<feature type="region of interest" description="Disordered" evidence="9">
    <location>
        <begin position="423"/>
        <end position="461"/>
    </location>
</feature>
<protein>
    <recommendedName>
        <fullName evidence="1">RNA-directed DNA polymerase</fullName>
        <ecNumber evidence="1">2.7.7.49</ecNumber>
    </recommendedName>
</protein>
<dbReference type="Proteomes" id="UP000827889">
    <property type="component" value="Chromosome 7"/>
</dbReference>
<gene>
    <name evidence="12" type="primary">LOC115734037</name>
</gene>
<evidence type="ECO:0000256" key="3">
    <source>
        <dbReference type="ARBA" id="ARBA00022695"/>
    </source>
</evidence>
<dbReference type="InterPro" id="IPR036397">
    <property type="entry name" value="RNaseH_sf"/>
</dbReference>
<feature type="domain" description="Integrase catalytic" evidence="10">
    <location>
        <begin position="1225"/>
        <end position="1392"/>
    </location>
</feature>
<evidence type="ECO:0000313" key="11">
    <source>
        <dbReference type="Proteomes" id="UP000827889"/>
    </source>
</evidence>
<dbReference type="SUPFAM" id="SSF56672">
    <property type="entry name" value="DNA/RNA polymerases"/>
    <property type="match status" value="1"/>
</dbReference>
<keyword evidence="6" id="KW-0378">Hydrolase</keyword>
<dbReference type="Gene3D" id="3.30.70.270">
    <property type="match status" value="1"/>
</dbReference>
<dbReference type="GeneID" id="115734037"/>
<dbReference type="RefSeq" id="XP_048137777.1">
    <property type="nucleotide sequence ID" value="XM_048281820.1"/>
</dbReference>
<keyword evidence="4" id="KW-0540">Nuclease</keyword>
<dbReference type="InterPro" id="IPR001584">
    <property type="entry name" value="Integrase_cat-core"/>
</dbReference>
<dbReference type="InterPro" id="IPR043502">
    <property type="entry name" value="DNA/RNA_pol_sf"/>
</dbReference>
<dbReference type="Pfam" id="PF17921">
    <property type="entry name" value="Integrase_H2C2"/>
    <property type="match status" value="1"/>
</dbReference>
<dbReference type="Gene3D" id="2.40.70.10">
    <property type="entry name" value="Acid Proteases"/>
    <property type="match status" value="1"/>
</dbReference>
<keyword evidence="8" id="KW-0175">Coiled coil</keyword>
<dbReference type="InterPro" id="IPR021109">
    <property type="entry name" value="Peptidase_aspartic_dom_sf"/>
</dbReference>
<dbReference type="EC" id="2.7.7.49" evidence="1"/>
<keyword evidence="7" id="KW-0695">RNA-directed DNA polymerase</keyword>
<evidence type="ECO:0000256" key="6">
    <source>
        <dbReference type="ARBA" id="ARBA00022801"/>
    </source>
</evidence>
<dbReference type="InterPro" id="IPR005162">
    <property type="entry name" value="Retrotrans_gag_dom"/>
</dbReference>
<name>A0ABM3HMF0_9MYRT</name>
<reference evidence="12" key="1">
    <citation type="submission" date="2025-08" db="UniProtKB">
        <authorList>
            <consortium name="RefSeq"/>
        </authorList>
    </citation>
    <scope>IDENTIFICATION</scope>
    <source>
        <tissue evidence="12">Leaf</tissue>
    </source>
</reference>
<dbReference type="InterPro" id="IPR041373">
    <property type="entry name" value="RT_RNaseH"/>
</dbReference>
<dbReference type="InterPro" id="IPR050951">
    <property type="entry name" value="Retrovirus_Pol_polyprotein"/>
</dbReference>
<organism evidence="11 12">
    <name type="scientific">Rhodamnia argentea</name>
    <dbReference type="NCBI Taxonomy" id="178133"/>
    <lineage>
        <taxon>Eukaryota</taxon>
        <taxon>Viridiplantae</taxon>
        <taxon>Streptophyta</taxon>
        <taxon>Embryophyta</taxon>
        <taxon>Tracheophyta</taxon>
        <taxon>Spermatophyta</taxon>
        <taxon>Magnoliopsida</taxon>
        <taxon>eudicotyledons</taxon>
        <taxon>Gunneridae</taxon>
        <taxon>Pentapetalae</taxon>
        <taxon>rosids</taxon>
        <taxon>malvids</taxon>
        <taxon>Myrtales</taxon>
        <taxon>Myrtaceae</taxon>
        <taxon>Myrtoideae</taxon>
        <taxon>Myrteae</taxon>
        <taxon>Australasian group</taxon>
        <taxon>Rhodamnia</taxon>
    </lineage>
</organism>
<evidence type="ECO:0000256" key="7">
    <source>
        <dbReference type="ARBA" id="ARBA00022918"/>
    </source>
</evidence>
<feature type="compositionally biased region" description="Basic and acidic residues" evidence="9">
    <location>
        <begin position="1"/>
        <end position="13"/>
    </location>
</feature>
<dbReference type="Gene3D" id="3.30.420.10">
    <property type="entry name" value="Ribonuclease H-like superfamily/Ribonuclease H"/>
    <property type="match status" value="1"/>
</dbReference>
<dbReference type="CDD" id="cd09274">
    <property type="entry name" value="RNase_HI_RT_Ty3"/>
    <property type="match status" value="1"/>
</dbReference>
<dbReference type="PANTHER" id="PTHR37984">
    <property type="entry name" value="PROTEIN CBG26694"/>
    <property type="match status" value="1"/>
</dbReference>
<dbReference type="Gene3D" id="1.10.340.70">
    <property type="match status" value="1"/>
</dbReference>
<keyword evidence="2" id="KW-0808">Transferase</keyword>
<dbReference type="Pfam" id="PF00665">
    <property type="entry name" value="rve"/>
    <property type="match status" value="1"/>
</dbReference>
<dbReference type="InterPro" id="IPR041588">
    <property type="entry name" value="Integrase_H2C2"/>
</dbReference>
<evidence type="ECO:0000256" key="8">
    <source>
        <dbReference type="SAM" id="Coils"/>
    </source>
</evidence>
<feature type="coiled-coil region" evidence="8">
    <location>
        <begin position="1414"/>
        <end position="1445"/>
    </location>
</feature>
<dbReference type="Pfam" id="PF03732">
    <property type="entry name" value="Retrotrans_gag"/>
    <property type="match status" value="1"/>
</dbReference>
<dbReference type="PROSITE" id="PS50994">
    <property type="entry name" value="INTEGRASE"/>
    <property type="match status" value="1"/>
</dbReference>
<evidence type="ECO:0000256" key="2">
    <source>
        <dbReference type="ARBA" id="ARBA00022679"/>
    </source>
</evidence>
<evidence type="ECO:0000256" key="4">
    <source>
        <dbReference type="ARBA" id="ARBA00022722"/>
    </source>
</evidence>
<feature type="compositionally biased region" description="Basic and acidic residues" evidence="9">
    <location>
        <begin position="441"/>
        <end position="452"/>
    </location>
</feature>
<dbReference type="PANTHER" id="PTHR37984:SF5">
    <property type="entry name" value="PROTEIN NYNRIN-LIKE"/>
    <property type="match status" value="1"/>
</dbReference>